<comment type="similarity">
    <text evidence="1">Belongs to the asp23 family.</text>
</comment>
<dbReference type="EMBL" id="JBHSKG010000006">
    <property type="protein sequence ID" value="MFC5139331.1"/>
    <property type="molecule type" value="Genomic_DNA"/>
</dbReference>
<evidence type="ECO:0000256" key="1">
    <source>
        <dbReference type="ARBA" id="ARBA00005721"/>
    </source>
</evidence>
<organism evidence="3 4">
    <name type="scientific">Actinomycetospora rhizophila</name>
    <dbReference type="NCBI Taxonomy" id="1416876"/>
    <lineage>
        <taxon>Bacteria</taxon>
        <taxon>Bacillati</taxon>
        <taxon>Actinomycetota</taxon>
        <taxon>Actinomycetes</taxon>
        <taxon>Pseudonocardiales</taxon>
        <taxon>Pseudonocardiaceae</taxon>
        <taxon>Actinomycetospora</taxon>
    </lineage>
</organism>
<dbReference type="Proteomes" id="UP001596175">
    <property type="component" value="Unassembled WGS sequence"/>
</dbReference>
<gene>
    <name evidence="3" type="ORF">ACFPK1_13905</name>
</gene>
<sequence>MSSPTDATAPTGVPAVDPVGVPAPDPAPDPGADEAAERGRLDVALSVVRKIAEYAADHTAGTVRSQRRLAGLDLGESGTSAKVSGYGEQVDLRLEVPLAYPARIADSAAAVRDAVRERVQELTPYRVRTLDIGVSALTDPALRAATSRTPASRTE</sequence>
<reference evidence="4" key="1">
    <citation type="journal article" date="2019" name="Int. J. Syst. Evol. Microbiol.">
        <title>The Global Catalogue of Microorganisms (GCM) 10K type strain sequencing project: providing services to taxonomists for standard genome sequencing and annotation.</title>
        <authorList>
            <consortium name="The Broad Institute Genomics Platform"/>
            <consortium name="The Broad Institute Genome Sequencing Center for Infectious Disease"/>
            <person name="Wu L."/>
            <person name="Ma J."/>
        </authorList>
    </citation>
    <scope>NUCLEOTIDE SEQUENCE [LARGE SCALE GENOMIC DNA]</scope>
    <source>
        <strain evidence="4">XZYJ18</strain>
    </source>
</reference>
<evidence type="ECO:0000313" key="4">
    <source>
        <dbReference type="Proteomes" id="UP001596175"/>
    </source>
</evidence>
<evidence type="ECO:0000256" key="2">
    <source>
        <dbReference type="SAM" id="MobiDB-lite"/>
    </source>
</evidence>
<dbReference type="InterPro" id="IPR005531">
    <property type="entry name" value="Asp23"/>
</dbReference>
<dbReference type="Pfam" id="PF03780">
    <property type="entry name" value="Asp23"/>
    <property type="match status" value="1"/>
</dbReference>
<proteinExistence type="inferred from homology"/>
<protein>
    <submittedName>
        <fullName evidence="3">Asp23/Gls24 family envelope stress response protein</fullName>
    </submittedName>
</protein>
<feature type="compositionally biased region" description="Low complexity" evidence="2">
    <location>
        <begin position="7"/>
        <end position="20"/>
    </location>
</feature>
<keyword evidence="4" id="KW-1185">Reference proteome</keyword>
<name>A0ABV9ZCL6_9PSEU</name>
<comment type="caution">
    <text evidence="3">The sequence shown here is derived from an EMBL/GenBank/DDBJ whole genome shotgun (WGS) entry which is preliminary data.</text>
</comment>
<feature type="region of interest" description="Disordered" evidence="2">
    <location>
        <begin position="1"/>
        <end position="38"/>
    </location>
</feature>
<evidence type="ECO:0000313" key="3">
    <source>
        <dbReference type="EMBL" id="MFC5139331.1"/>
    </source>
</evidence>
<dbReference type="RefSeq" id="WP_378021527.1">
    <property type="nucleotide sequence ID" value="NZ_JBHSKG010000006.1"/>
</dbReference>
<accession>A0ABV9ZCL6</accession>